<dbReference type="CDD" id="cd00146">
    <property type="entry name" value="PKD"/>
    <property type="match status" value="2"/>
</dbReference>
<dbReference type="NCBIfam" id="NF012211">
    <property type="entry name" value="tand_rpt_95"/>
    <property type="match status" value="6"/>
</dbReference>
<dbReference type="CDD" id="cd11304">
    <property type="entry name" value="Cadherin_repeat"/>
    <property type="match status" value="1"/>
</dbReference>
<name>A0ABT4A2F2_9BACT</name>
<comment type="caution">
    <text evidence="2">The sequence shown here is derived from an EMBL/GenBank/DDBJ whole genome shotgun (WGS) entry which is preliminary data.</text>
</comment>
<dbReference type="InterPro" id="IPR013783">
    <property type="entry name" value="Ig-like_fold"/>
</dbReference>
<dbReference type="PROSITE" id="PS51257">
    <property type="entry name" value="PROKAR_LIPOPROTEIN"/>
    <property type="match status" value="1"/>
</dbReference>
<evidence type="ECO:0000313" key="2">
    <source>
        <dbReference type="EMBL" id="MCY1075824.1"/>
    </source>
</evidence>
<dbReference type="InterPro" id="IPR000601">
    <property type="entry name" value="PKD_dom"/>
</dbReference>
<organism evidence="2 3">
    <name type="scientific">Archangium lansingense</name>
    <dbReference type="NCBI Taxonomy" id="2995310"/>
    <lineage>
        <taxon>Bacteria</taxon>
        <taxon>Pseudomonadati</taxon>
        <taxon>Myxococcota</taxon>
        <taxon>Myxococcia</taxon>
        <taxon>Myxococcales</taxon>
        <taxon>Cystobacterineae</taxon>
        <taxon>Archangiaceae</taxon>
        <taxon>Archangium</taxon>
    </lineage>
</organism>
<feature type="domain" description="PKD" evidence="1">
    <location>
        <begin position="1549"/>
        <end position="1628"/>
    </location>
</feature>
<dbReference type="EMBL" id="JAPNKA010000001">
    <property type="protein sequence ID" value="MCY1075824.1"/>
    <property type="molecule type" value="Genomic_DNA"/>
</dbReference>
<dbReference type="SMART" id="SM00089">
    <property type="entry name" value="PKD"/>
    <property type="match status" value="2"/>
</dbReference>
<evidence type="ECO:0000313" key="3">
    <source>
        <dbReference type="Proteomes" id="UP001207654"/>
    </source>
</evidence>
<dbReference type="Gene3D" id="2.60.40.2810">
    <property type="match status" value="6"/>
</dbReference>
<dbReference type="RefSeq" id="WP_267534738.1">
    <property type="nucleotide sequence ID" value="NZ_JAPNKA010000001.1"/>
</dbReference>
<feature type="domain" description="PKD" evidence="1">
    <location>
        <begin position="1637"/>
        <end position="1715"/>
    </location>
</feature>
<dbReference type="Pfam" id="PF18911">
    <property type="entry name" value="PKD_4"/>
    <property type="match status" value="2"/>
</dbReference>
<keyword evidence="3" id="KW-1185">Reference proteome</keyword>
<dbReference type="SUPFAM" id="SSF49299">
    <property type="entry name" value="PKD domain"/>
    <property type="match status" value="2"/>
</dbReference>
<dbReference type="Proteomes" id="UP001207654">
    <property type="component" value="Unassembled WGS sequence"/>
</dbReference>
<dbReference type="InterPro" id="IPR022409">
    <property type="entry name" value="PKD/Chitinase_dom"/>
</dbReference>
<proteinExistence type="predicted"/>
<sequence length="1845" mass="190909">MRPFSISMQSLAVSILCLWLSGGCDELQRSSSQQERPGSPARALEAPFDVHAVVRQVRYAYREEGHGWRGGYQTYDVRVRADVGLELSPYHWPAPSQLDADRGEPGSRLEGSALKLGPATFSRGGRAMKSRQPVVAQRPDGTLELRTQAATEHLVNREAGVEQSWSFSTLPEGNGELSIEVPVAGLEYVGTTESGLHFADPISGVGVRYGHGTWIDADGVTTSVPARLERGRILLRVPESTLKASRFPAVLDPVISPEIGMDNPVSGPAFESQDFQTVASNGTGYLVVWGEYRHESTTDIYGARVGANGVVQDAAGLVIARGTYDRDSIDVTSNGTDYLVVWREIRGGGSIGDIYGTRVTSAGVVLDPNHIAICTASGSQGEPTVASNGTGYLVVWVDGSTGEGNISGARVTSAGIVQDSNGIALSTAPGNQWFTEVASNGSDYLVVWRDDRGSSPDIYGTRVTSAGVVQDPAGLMISSALNFQDLPSVASNGSGYLVVWHDQRNLIYSSDIYGARVTSAGVVQDPAGIEISTRSNSSQAAPTVASIGSEYLVAWHDSRNSSTDTDIYAARVSSAGTVLDPSGIAISNAPEKQLMPRLATNGTAYLVVWREFRSGNGVDVYGARIAANGSVQDPSGIPISTAANTQKTPALASNGTDYLVVWQDYRNSNQIDLYGTRVNASGTVLDVSGLALSTAIKSQLSPAVASNGTDYLVVWGDTRNGTAGDVYGTRVTSGGAVLDPSGLALSTAASGEGSPAVASNGTDYLVAWMDSRNGTSNFDIFGTRVTPSGEVQEPSGLAITTATGNQQYPAVASNGTDYLVTWMDLRTSWDIYGARIFASGVVRDSPAFAISTASRSQQYPSVASNGTDYFVAWQDDRTGLSGTTWDIYGTAVSSAGAVQSPTGLAISTASNYQHYPSVASNGTDYFVAWQDFRSASVWAIYGARATSAGSLPDGTGFEIASGTYNTEAPQVASTGANRYLIAYQGFHESSTTNAFRIRARFVTYTTSGQPRASDGTATTSEDTPVTVTLAATDPESQPLTYSVVGTSQSGQVSLSGKVATFTPAPDFSGTASFRFKAHDGENSSNVAKVTITVTPVNDAPTANNQAVTTAEETPVTVTLTGSDPDGDALTFTVTRSPASGTLSGTAPDLTYTPNTNFLGSDSFEFVANDGNGAVSAAATISITVTDVNDPPTANAQSVLLPEDGAAVIGLTGSDPEGNLLTFTLVTQPANGTLSGSPPNVTYTPNANFHGADAFTFVASDGTLTSAPATVSISVTPVNDPPQATAQPVSTAEDSATAITLTGTDIDGDPLTFTVSSSPANGSVTGAPPNLTYTPKANFHGTDSFTFVANDGAQVSTPATVSITVNPVNDAPAANASSLTASEDTGTAIVLTGFDVDGDSLTFTVSTQPTNGTLSGTPPNLTYTPDADFHGSDSFAFVARDTALSSMPATVSVTVTPVNDAPVANAQSVQVEERSSVVITLTGTDVDGDTLTFIVVSQPTDGTLTGTPPELSYQPPAGFRGATEFTFKASDGALESSVATVRITVNNAPPAVTAAASSLSPLEGQQVDFSATAADPDGDVLTLWWDFGDGTHSDQQNPVHTFADEGTYEVTVTVSDGTRSTTAALEVTVRNAAPNVVPAEGTATGEEGTEVVLEAAISDPGVGDALTVVWDFGDGSPVVTGERVTHTYSDDGTYQVTVTATDDSGASTTGTRQVVIANVPPIPRQMATIRVTAGELATAALDATDRAGTADPLTWSLLEGPGQVSPAGAYSWQTQSSDSGSFVVRARVSDGEGGTADSVFTVEVVGPAAGSCNCASADGASSIAYGLITLLASARLRRRRATSAVR</sequence>
<dbReference type="InterPro" id="IPR035986">
    <property type="entry name" value="PKD_dom_sf"/>
</dbReference>
<dbReference type="InterPro" id="IPR051561">
    <property type="entry name" value="FRAS1_ECM"/>
</dbReference>
<dbReference type="Pfam" id="PF17963">
    <property type="entry name" value="Big_9"/>
    <property type="match status" value="6"/>
</dbReference>
<protein>
    <submittedName>
        <fullName evidence="2">Ig-like domain-containing protein</fullName>
    </submittedName>
</protein>
<evidence type="ECO:0000259" key="1">
    <source>
        <dbReference type="PROSITE" id="PS50093"/>
    </source>
</evidence>
<dbReference type="PANTHER" id="PTHR45739:SF8">
    <property type="entry name" value="FRAS1-RELATED EXTRACELLULAR MATRIX PROTEIN 1"/>
    <property type="match status" value="1"/>
</dbReference>
<gene>
    <name evidence="2" type="ORF">OV287_15230</name>
</gene>
<accession>A0ABT4A2F2</accession>
<dbReference type="Gene3D" id="2.60.40.10">
    <property type="entry name" value="Immunoglobulins"/>
    <property type="match status" value="2"/>
</dbReference>
<dbReference type="PROSITE" id="PS50093">
    <property type="entry name" value="PKD"/>
    <property type="match status" value="2"/>
</dbReference>
<reference evidence="2 3" key="1">
    <citation type="submission" date="2022-11" db="EMBL/GenBank/DDBJ databases">
        <title>Minimal conservation of predation-associated metabolite biosynthetic gene clusters underscores biosynthetic potential of Myxococcota including descriptions for ten novel species: Archangium lansinium sp. nov., Myxococcus landrumus sp. nov., Nannocystis bai.</title>
        <authorList>
            <person name="Ahearne A."/>
            <person name="Stevens C."/>
            <person name="Phillips K."/>
        </authorList>
    </citation>
    <scope>NUCLEOTIDE SEQUENCE [LARGE SCALE GENOMIC DNA]</scope>
    <source>
        <strain evidence="2 3">MIWBW</strain>
    </source>
</reference>
<dbReference type="PANTHER" id="PTHR45739">
    <property type="entry name" value="MATRIX PROTEIN, PUTATIVE-RELATED"/>
    <property type="match status" value="1"/>
</dbReference>